<protein>
    <submittedName>
        <fullName evidence="2">MD-2-related lipid-recognition domain-containing protein</fullName>
    </submittedName>
</protein>
<sequence>MKLLVFLALGLAASVSPVAVPKNHVFASCAFPNGTDSAIHVYNCDGTWPLMVNSALVYDLSNNTMYPIDPRKPMTLHLDSVNNGVPYTDNKVDVKIFEYTQDWISGKCKWSEVPTFGLLNGIDGCDYAHNCPLQTGPLDLILPLNLTGFASIINALASNRPYELQIKMKDYNQGSSHEEIACVVAQVKFSETG</sequence>
<organism evidence="1 2">
    <name type="scientific">Panagrolaimus sp. JU765</name>
    <dbReference type="NCBI Taxonomy" id="591449"/>
    <lineage>
        <taxon>Eukaryota</taxon>
        <taxon>Metazoa</taxon>
        <taxon>Ecdysozoa</taxon>
        <taxon>Nematoda</taxon>
        <taxon>Chromadorea</taxon>
        <taxon>Rhabditida</taxon>
        <taxon>Tylenchina</taxon>
        <taxon>Panagrolaimomorpha</taxon>
        <taxon>Panagrolaimoidea</taxon>
        <taxon>Panagrolaimidae</taxon>
        <taxon>Panagrolaimus</taxon>
    </lineage>
</organism>
<evidence type="ECO:0000313" key="2">
    <source>
        <dbReference type="WBParaSite" id="JU765_v2.g10852.t1"/>
    </source>
</evidence>
<dbReference type="Proteomes" id="UP000887576">
    <property type="component" value="Unplaced"/>
</dbReference>
<reference evidence="2" key="1">
    <citation type="submission" date="2022-11" db="UniProtKB">
        <authorList>
            <consortium name="WormBaseParasite"/>
        </authorList>
    </citation>
    <scope>IDENTIFICATION</scope>
</reference>
<proteinExistence type="predicted"/>
<name>A0AC34PX72_9BILA</name>
<dbReference type="WBParaSite" id="JU765_v2.g10852.t1">
    <property type="protein sequence ID" value="JU765_v2.g10852.t1"/>
    <property type="gene ID" value="JU765_v2.g10852"/>
</dbReference>
<evidence type="ECO:0000313" key="1">
    <source>
        <dbReference type="Proteomes" id="UP000887576"/>
    </source>
</evidence>
<accession>A0AC34PX72</accession>